<dbReference type="GO" id="GO:0006355">
    <property type="term" value="P:regulation of DNA-templated transcription"/>
    <property type="evidence" value="ECO:0007669"/>
    <property type="project" value="InterPro"/>
</dbReference>
<dbReference type="Pfam" id="PF03869">
    <property type="entry name" value="Arc"/>
    <property type="match status" value="1"/>
</dbReference>
<organism evidence="2 3">
    <name type="scientific">Candidatus Methylumidiphilus alinenensis</name>
    <dbReference type="NCBI Taxonomy" id="2202197"/>
    <lineage>
        <taxon>Bacteria</taxon>
        <taxon>Pseudomonadati</taxon>
        <taxon>Pseudomonadota</taxon>
        <taxon>Gammaproteobacteria</taxon>
        <taxon>Methylococcales</taxon>
        <taxon>Candidatus Methylumidiphilus</taxon>
    </lineage>
</organism>
<evidence type="ECO:0000313" key="2">
    <source>
        <dbReference type="EMBL" id="PZN83754.1"/>
    </source>
</evidence>
<dbReference type="EMBL" id="QJPH01000177">
    <property type="protein sequence ID" value="PZN83754.1"/>
    <property type="molecule type" value="Genomic_DNA"/>
</dbReference>
<accession>A0A2W4TGX5</accession>
<dbReference type="SUPFAM" id="SSF47598">
    <property type="entry name" value="Ribbon-helix-helix"/>
    <property type="match status" value="1"/>
</dbReference>
<proteinExistence type="predicted"/>
<dbReference type="InterPro" id="IPR005569">
    <property type="entry name" value="Arc_DNA-bd_dom"/>
</dbReference>
<comment type="caution">
    <text evidence="2">The sequence shown here is derived from an EMBL/GenBank/DDBJ whole genome shotgun (WGS) entry which is preliminary data.</text>
</comment>
<dbReference type="Gene3D" id="1.10.1220.10">
    <property type="entry name" value="Met repressor-like"/>
    <property type="match status" value="1"/>
</dbReference>
<feature type="domain" description="Arc-like DNA binding" evidence="1">
    <location>
        <begin position="2"/>
        <end position="50"/>
    </location>
</feature>
<gene>
    <name evidence="2" type="ORF">DM484_03870</name>
</gene>
<dbReference type="InterPro" id="IPR010985">
    <property type="entry name" value="Ribbon_hlx_hlx"/>
</dbReference>
<evidence type="ECO:0000313" key="3">
    <source>
        <dbReference type="Proteomes" id="UP000249396"/>
    </source>
</evidence>
<dbReference type="InterPro" id="IPR013321">
    <property type="entry name" value="Arc_rbn_hlx_hlx"/>
</dbReference>
<protein>
    <recommendedName>
        <fullName evidence="1">Arc-like DNA binding domain-containing protein</fullName>
    </recommendedName>
</protein>
<dbReference type="Proteomes" id="UP000249396">
    <property type="component" value="Unassembled WGS sequence"/>
</dbReference>
<reference evidence="2 3" key="1">
    <citation type="journal article" date="2018" name="Aquat. Microb. Ecol.">
        <title>Gammaproteobacterial methanotrophs dominate.</title>
        <authorList>
            <person name="Rissanen A.J."/>
            <person name="Saarenheimo J."/>
            <person name="Tiirola M."/>
            <person name="Peura S."/>
            <person name="Aalto S.L."/>
            <person name="Karvinen A."/>
            <person name="Nykanen H."/>
        </authorList>
    </citation>
    <scope>NUCLEOTIDE SEQUENCE [LARGE SCALE GENOMIC DNA]</scope>
    <source>
        <strain evidence="2">AMbin10</strain>
    </source>
</reference>
<sequence length="94" mass="10908">MARTDPQLNIRIPSELKAQLEASAKTSGRSVTAELIVRLEESFRSESELKENWLTQSQEAQLAEWRREKASENAKLLEELKMHIDKRWNSPKSE</sequence>
<evidence type="ECO:0000259" key="1">
    <source>
        <dbReference type="Pfam" id="PF03869"/>
    </source>
</evidence>
<dbReference type="AlphaFoldDB" id="A0A2W4TGX5"/>
<name>A0A2W4TGX5_9GAMM</name>
<dbReference type="GO" id="GO:0003677">
    <property type="term" value="F:DNA binding"/>
    <property type="evidence" value="ECO:0007669"/>
    <property type="project" value="InterPro"/>
</dbReference>